<feature type="non-terminal residue" evidence="1">
    <location>
        <position position="1"/>
    </location>
</feature>
<protein>
    <submittedName>
        <fullName evidence="1">Uncharacterized protein</fullName>
    </submittedName>
</protein>
<accession>A0A383DD82</accession>
<feature type="non-terminal residue" evidence="1">
    <location>
        <position position="25"/>
    </location>
</feature>
<organism evidence="1">
    <name type="scientific">marine metagenome</name>
    <dbReference type="NCBI Taxonomy" id="408172"/>
    <lineage>
        <taxon>unclassified sequences</taxon>
        <taxon>metagenomes</taxon>
        <taxon>ecological metagenomes</taxon>
    </lineage>
</organism>
<gene>
    <name evidence="1" type="ORF">METZ01_LOCUS495310</name>
</gene>
<reference evidence="1" key="1">
    <citation type="submission" date="2018-05" db="EMBL/GenBank/DDBJ databases">
        <authorList>
            <person name="Lanie J.A."/>
            <person name="Ng W.-L."/>
            <person name="Kazmierczak K.M."/>
            <person name="Andrzejewski T.M."/>
            <person name="Davidsen T.M."/>
            <person name="Wayne K.J."/>
            <person name="Tettelin H."/>
            <person name="Glass J.I."/>
            <person name="Rusch D."/>
            <person name="Podicherti R."/>
            <person name="Tsui H.-C.T."/>
            <person name="Winkler M.E."/>
        </authorList>
    </citation>
    <scope>NUCLEOTIDE SEQUENCE</scope>
</reference>
<proteinExistence type="predicted"/>
<evidence type="ECO:0000313" key="1">
    <source>
        <dbReference type="EMBL" id="SVE42456.1"/>
    </source>
</evidence>
<dbReference type="EMBL" id="UINC01216356">
    <property type="protein sequence ID" value="SVE42456.1"/>
    <property type="molecule type" value="Genomic_DNA"/>
</dbReference>
<sequence>MEATEITDEADIIFSDSAAGRVAQL</sequence>
<dbReference type="AlphaFoldDB" id="A0A383DD82"/>
<name>A0A383DD82_9ZZZZ</name>